<accession>A0A0D2PDY5</accession>
<dbReference type="EMBL" id="KN817526">
    <property type="protein sequence ID" value="KJA26756.1"/>
    <property type="molecule type" value="Genomic_DNA"/>
</dbReference>
<dbReference type="AlphaFoldDB" id="A0A0D2PDY5"/>
<proteinExistence type="predicted"/>
<name>A0A0D2PDY5_HYPSF</name>
<evidence type="ECO:0000313" key="2">
    <source>
        <dbReference type="Proteomes" id="UP000054270"/>
    </source>
</evidence>
<gene>
    <name evidence="1" type="ORF">HYPSUDRAFT_1029599</name>
</gene>
<sequence>MTVRNFGLRAHELRRWHWRIDIQYSGLAHSWSSLLTHRHLSKQRKWNSPKMYAQNDSLCRPLARRDVLSFTSHTFSSARLTKTLVRYRTGPKYKIHKIARVAGKAAAGNLRRGYIFLSNLAYTYATLDLNDLHKACVSGTHFPPFSVGLSSWYFLIPRLLI</sequence>
<organism evidence="1 2">
    <name type="scientific">Hypholoma sublateritium (strain FD-334 SS-4)</name>
    <dbReference type="NCBI Taxonomy" id="945553"/>
    <lineage>
        <taxon>Eukaryota</taxon>
        <taxon>Fungi</taxon>
        <taxon>Dikarya</taxon>
        <taxon>Basidiomycota</taxon>
        <taxon>Agaricomycotina</taxon>
        <taxon>Agaricomycetes</taxon>
        <taxon>Agaricomycetidae</taxon>
        <taxon>Agaricales</taxon>
        <taxon>Agaricineae</taxon>
        <taxon>Strophariaceae</taxon>
        <taxon>Hypholoma</taxon>
    </lineage>
</organism>
<keyword evidence="2" id="KW-1185">Reference proteome</keyword>
<reference evidence="2" key="1">
    <citation type="submission" date="2014-04" db="EMBL/GenBank/DDBJ databases">
        <title>Evolutionary Origins and Diversification of the Mycorrhizal Mutualists.</title>
        <authorList>
            <consortium name="DOE Joint Genome Institute"/>
            <consortium name="Mycorrhizal Genomics Consortium"/>
            <person name="Kohler A."/>
            <person name="Kuo A."/>
            <person name="Nagy L.G."/>
            <person name="Floudas D."/>
            <person name="Copeland A."/>
            <person name="Barry K.W."/>
            <person name="Cichocki N."/>
            <person name="Veneault-Fourrey C."/>
            <person name="LaButti K."/>
            <person name="Lindquist E.A."/>
            <person name="Lipzen A."/>
            <person name="Lundell T."/>
            <person name="Morin E."/>
            <person name="Murat C."/>
            <person name="Riley R."/>
            <person name="Ohm R."/>
            <person name="Sun H."/>
            <person name="Tunlid A."/>
            <person name="Henrissat B."/>
            <person name="Grigoriev I.V."/>
            <person name="Hibbett D.S."/>
            <person name="Martin F."/>
        </authorList>
    </citation>
    <scope>NUCLEOTIDE SEQUENCE [LARGE SCALE GENOMIC DNA]</scope>
    <source>
        <strain evidence="2">FD-334 SS-4</strain>
    </source>
</reference>
<protein>
    <submittedName>
        <fullName evidence="1">Uncharacterized protein</fullName>
    </submittedName>
</protein>
<evidence type="ECO:0000313" key="1">
    <source>
        <dbReference type="EMBL" id="KJA26756.1"/>
    </source>
</evidence>
<dbReference type="Proteomes" id="UP000054270">
    <property type="component" value="Unassembled WGS sequence"/>
</dbReference>